<sequence>MTPKKRRGSEITAPRSPVRRSLRRMVVDVPSDRRGGGESSRGTVRLGRDAGGRGGRGRGRGRTTHGEAASDSESDSAGDAPVPHDPLRRPRRPLRRRMVDDISPEEEEKPEPEPEEGAKPRRQVREHPLPEGPYRVSWIPIIDRTQYIRWGYLTSEAVYDASVRITWEEFCHCGFATILSSDMHPPPSFRLAERGLWFMIACCMEFISSFNFDTSSGVVRGRRIRIDDELVRDVFDVPAGTRPISPCIRSSKLRDWMPIRDDVGKRYLTRFCAIEGWDVMLQVIQMVFFASRRPRTVSGRFLRYLQGRFPGCETPWDDTRLARYNISGLIAASIRRECSFVQTHVQRTQERAPEERRWAEIFIGIPLTWIFLHLEIVTEAECEADAVVPDGGFPLPGGDDSSSEDGDATHRDEAPSVTVDRDVLMDELTMLRQESDSLHAEIASLRKMGLRQPLVSPCESCTKTLVLDIFGLFVCVCRTHSDREAASSMGYTVHHLIDPQRSAPIYYVVRGDLTSVLDTLASVAEVIIWTWRSREYTQLVLEDMEDEGLIPEGFMKRLTIWGIEECDRVRPSRLERGKLTPMKDFMRFYDYRVCTRDVLLVDVEVSRNSPNHPFSAVHPWPFAIGCGTSLVDHHLYVMDRLVPWLTEWSVDSSPTPDFVQSQRTRIDGADPIEGLRRFWGQQPSEADRSIIWRSVSRAEGLVLAGLWPAVFGDVRPRDRPGADLVGSVVGEPSLGPEGSFGPPAVSGAEGSVEAVADPLLQPLVVSGAEGSVEAVADPLPEPVVVSGAEGSVEAVADPLPESVVVSGAEGSVEAVADPLPEVGSR</sequence>
<dbReference type="Gene3D" id="3.40.50.1000">
    <property type="entry name" value="HAD superfamily/HAD-like"/>
    <property type="match status" value="1"/>
</dbReference>
<dbReference type="AlphaFoldDB" id="A0ABD3HSP9"/>
<evidence type="ECO:0000313" key="3">
    <source>
        <dbReference type="EMBL" id="KAL3694562.1"/>
    </source>
</evidence>
<dbReference type="InterPro" id="IPR004274">
    <property type="entry name" value="FCP1_dom"/>
</dbReference>
<comment type="caution">
    <text evidence="3">The sequence shown here is derived from an EMBL/GenBank/DDBJ whole genome shotgun (WGS) entry which is preliminary data.</text>
</comment>
<feature type="compositionally biased region" description="Basic and acidic residues" evidence="1">
    <location>
        <begin position="116"/>
        <end position="129"/>
    </location>
</feature>
<evidence type="ECO:0000259" key="2">
    <source>
        <dbReference type="Pfam" id="PF03031"/>
    </source>
</evidence>
<feature type="compositionally biased region" description="Basic and acidic residues" evidence="1">
    <location>
        <begin position="407"/>
        <end position="416"/>
    </location>
</feature>
<dbReference type="Pfam" id="PF03031">
    <property type="entry name" value="NIF"/>
    <property type="match status" value="1"/>
</dbReference>
<feature type="region of interest" description="Disordered" evidence="1">
    <location>
        <begin position="391"/>
        <end position="416"/>
    </location>
</feature>
<dbReference type="InterPro" id="IPR023214">
    <property type="entry name" value="HAD_sf"/>
</dbReference>
<protein>
    <recommendedName>
        <fullName evidence="2">FCP1 homology domain-containing protein</fullName>
    </recommendedName>
</protein>
<proteinExistence type="predicted"/>
<feature type="domain" description="FCP1 homology" evidence="2">
    <location>
        <begin position="463"/>
        <end position="549"/>
    </location>
</feature>
<keyword evidence="4" id="KW-1185">Reference proteome</keyword>
<feature type="compositionally biased region" description="Low complexity" evidence="1">
    <location>
        <begin position="391"/>
        <end position="400"/>
    </location>
</feature>
<feature type="compositionally biased region" description="Acidic residues" evidence="1">
    <location>
        <begin position="102"/>
        <end position="115"/>
    </location>
</feature>
<reference evidence="3 4" key="1">
    <citation type="submission" date="2024-09" db="EMBL/GenBank/DDBJ databases">
        <title>Chromosome-scale assembly of Riccia sorocarpa.</title>
        <authorList>
            <person name="Paukszto L."/>
        </authorList>
    </citation>
    <scope>NUCLEOTIDE SEQUENCE [LARGE SCALE GENOMIC DNA]</scope>
    <source>
        <strain evidence="3">LP-2024</strain>
        <tissue evidence="3">Aerial parts of the thallus</tissue>
    </source>
</reference>
<dbReference type="EMBL" id="JBJQOH010000003">
    <property type="protein sequence ID" value="KAL3694562.1"/>
    <property type="molecule type" value="Genomic_DNA"/>
</dbReference>
<evidence type="ECO:0000256" key="1">
    <source>
        <dbReference type="SAM" id="MobiDB-lite"/>
    </source>
</evidence>
<organism evidence="3 4">
    <name type="scientific">Riccia sorocarpa</name>
    <dbReference type="NCBI Taxonomy" id="122646"/>
    <lineage>
        <taxon>Eukaryota</taxon>
        <taxon>Viridiplantae</taxon>
        <taxon>Streptophyta</taxon>
        <taxon>Embryophyta</taxon>
        <taxon>Marchantiophyta</taxon>
        <taxon>Marchantiopsida</taxon>
        <taxon>Marchantiidae</taxon>
        <taxon>Marchantiales</taxon>
        <taxon>Ricciaceae</taxon>
        <taxon>Riccia</taxon>
    </lineage>
</organism>
<gene>
    <name evidence="3" type="ORF">R1sor_008213</name>
</gene>
<accession>A0ABD3HSP9</accession>
<feature type="region of interest" description="Disordered" evidence="1">
    <location>
        <begin position="1"/>
        <end position="129"/>
    </location>
</feature>
<dbReference type="Proteomes" id="UP001633002">
    <property type="component" value="Unassembled WGS sequence"/>
</dbReference>
<evidence type="ECO:0000313" key="4">
    <source>
        <dbReference type="Proteomes" id="UP001633002"/>
    </source>
</evidence>
<name>A0ABD3HSP9_9MARC</name>